<reference evidence="1 2" key="1">
    <citation type="submission" date="2017-03" db="EMBL/GenBank/DDBJ databases">
        <title>Genome sequence of Clostridium hungatei DSM 14427.</title>
        <authorList>
            <person name="Poehlein A."/>
            <person name="Daniel R."/>
        </authorList>
    </citation>
    <scope>NUCLEOTIDE SEQUENCE [LARGE SCALE GENOMIC DNA]</scope>
    <source>
        <strain evidence="1 2">DSM 14427</strain>
    </source>
</reference>
<protein>
    <submittedName>
        <fullName evidence="1">Uncharacterized protein</fullName>
    </submittedName>
</protein>
<proteinExistence type="predicted"/>
<dbReference type="OrthoDB" id="2678776at2"/>
<keyword evidence="2" id="KW-1185">Reference proteome</keyword>
<dbReference type="Pfam" id="PF20541">
    <property type="entry name" value="DUF6756"/>
    <property type="match status" value="1"/>
</dbReference>
<dbReference type="STRING" id="48256.CLHUN_17640"/>
<accession>A0A1V4SK13</accession>
<dbReference type="InterPro" id="IPR046644">
    <property type="entry name" value="DUF6756"/>
</dbReference>
<sequence length="151" mass="17125">MWNIKGQIKSAAGSLNVNIQEVQVSDIDNIVSQAIDKFAGGNKVIPFWENLIDYISINNKDAWLWIGELIGDTETIMFFNTSDEKAAFAFNNGDNVVSVLSETYGFEFYLTNRATEYLLCFNHHDVLIACGNAIKWLKKYKTPENDAFLRT</sequence>
<dbReference type="RefSeq" id="WP_080064212.1">
    <property type="nucleotide sequence ID" value="NZ_MZGX01000010.1"/>
</dbReference>
<dbReference type="AlphaFoldDB" id="A0A1V4SK13"/>
<comment type="caution">
    <text evidence="1">The sequence shown here is derived from an EMBL/GenBank/DDBJ whole genome shotgun (WGS) entry which is preliminary data.</text>
</comment>
<dbReference type="EMBL" id="MZGX01000010">
    <property type="protein sequence ID" value="OPX44210.1"/>
    <property type="molecule type" value="Genomic_DNA"/>
</dbReference>
<evidence type="ECO:0000313" key="1">
    <source>
        <dbReference type="EMBL" id="OPX44210.1"/>
    </source>
</evidence>
<evidence type="ECO:0000313" key="2">
    <source>
        <dbReference type="Proteomes" id="UP000191554"/>
    </source>
</evidence>
<dbReference type="Proteomes" id="UP000191554">
    <property type="component" value="Unassembled WGS sequence"/>
</dbReference>
<organism evidence="1 2">
    <name type="scientific">Ruminiclostridium hungatei</name>
    <name type="common">Clostridium hungatei</name>
    <dbReference type="NCBI Taxonomy" id="48256"/>
    <lineage>
        <taxon>Bacteria</taxon>
        <taxon>Bacillati</taxon>
        <taxon>Bacillota</taxon>
        <taxon>Clostridia</taxon>
        <taxon>Eubacteriales</taxon>
        <taxon>Oscillospiraceae</taxon>
        <taxon>Ruminiclostridium</taxon>
    </lineage>
</organism>
<name>A0A1V4SK13_RUMHU</name>
<gene>
    <name evidence="1" type="ORF">CLHUN_17640</name>
</gene>